<name>A0A6A2ZYX1_HIBSY</name>
<dbReference type="InterPro" id="IPR036397">
    <property type="entry name" value="RNaseH_sf"/>
</dbReference>
<reference evidence="2" key="1">
    <citation type="submission" date="2019-09" db="EMBL/GenBank/DDBJ databases">
        <title>Draft genome information of white flower Hibiscus syriacus.</title>
        <authorList>
            <person name="Kim Y.-M."/>
        </authorList>
    </citation>
    <scope>NUCLEOTIDE SEQUENCE [LARGE SCALE GENOMIC DNA]</scope>
    <source>
        <strain evidence="2">YM2019G1</strain>
    </source>
</reference>
<dbReference type="Gene3D" id="3.30.420.10">
    <property type="entry name" value="Ribonuclease H-like superfamily/Ribonuclease H"/>
    <property type="match status" value="1"/>
</dbReference>
<feature type="domain" description="RNase H type-1" evidence="1">
    <location>
        <begin position="118"/>
        <end position="192"/>
    </location>
</feature>
<dbReference type="InterPro" id="IPR012337">
    <property type="entry name" value="RNaseH-like_sf"/>
</dbReference>
<evidence type="ECO:0000313" key="3">
    <source>
        <dbReference type="Proteomes" id="UP000436088"/>
    </source>
</evidence>
<evidence type="ECO:0000313" key="2">
    <source>
        <dbReference type="EMBL" id="KAE8696409.1"/>
    </source>
</evidence>
<dbReference type="EMBL" id="VEPZ02001068">
    <property type="protein sequence ID" value="KAE8696409.1"/>
    <property type="molecule type" value="Genomic_DNA"/>
</dbReference>
<protein>
    <recommendedName>
        <fullName evidence="1">RNase H type-1 domain-containing protein</fullName>
    </recommendedName>
</protein>
<dbReference type="Proteomes" id="UP000436088">
    <property type="component" value="Unassembled WGS sequence"/>
</dbReference>
<dbReference type="CDD" id="cd06222">
    <property type="entry name" value="RNase_H_like"/>
    <property type="match status" value="1"/>
</dbReference>
<sequence length="202" mass="22877">MTVWIAVVKSERLHEFIEMNFHAWMAMNLGDAKDFIRQPANWDIIFGALIWHIWLYRNSIAFNVEVDDNRSVIERGKHLTENTCRALMARTLHGPSSSSCRIANERRARSNLNWTRVNSDGARNRETGVTACGGVIRSAEGEWKMGFAKFIGISSIFDAELWGAYIGLLRAWELQETRVVLEMNSLEASAAIKAAYRDGLNG</sequence>
<keyword evidence="3" id="KW-1185">Reference proteome</keyword>
<dbReference type="GO" id="GO:0003676">
    <property type="term" value="F:nucleic acid binding"/>
    <property type="evidence" value="ECO:0007669"/>
    <property type="project" value="InterPro"/>
</dbReference>
<proteinExistence type="predicted"/>
<accession>A0A6A2ZYX1</accession>
<organism evidence="2 3">
    <name type="scientific">Hibiscus syriacus</name>
    <name type="common">Rose of Sharon</name>
    <dbReference type="NCBI Taxonomy" id="106335"/>
    <lineage>
        <taxon>Eukaryota</taxon>
        <taxon>Viridiplantae</taxon>
        <taxon>Streptophyta</taxon>
        <taxon>Embryophyta</taxon>
        <taxon>Tracheophyta</taxon>
        <taxon>Spermatophyta</taxon>
        <taxon>Magnoliopsida</taxon>
        <taxon>eudicotyledons</taxon>
        <taxon>Gunneridae</taxon>
        <taxon>Pentapetalae</taxon>
        <taxon>rosids</taxon>
        <taxon>malvids</taxon>
        <taxon>Malvales</taxon>
        <taxon>Malvaceae</taxon>
        <taxon>Malvoideae</taxon>
        <taxon>Hibiscus</taxon>
    </lineage>
</organism>
<dbReference type="SUPFAM" id="SSF53098">
    <property type="entry name" value="Ribonuclease H-like"/>
    <property type="match status" value="1"/>
</dbReference>
<dbReference type="InterPro" id="IPR044730">
    <property type="entry name" value="RNase_H-like_dom_plant"/>
</dbReference>
<comment type="caution">
    <text evidence="2">The sequence shown here is derived from an EMBL/GenBank/DDBJ whole genome shotgun (WGS) entry which is preliminary data.</text>
</comment>
<dbReference type="GO" id="GO:0004523">
    <property type="term" value="F:RNA-DNA hybrid ribonuclease activity"/>
    <property type="evidence" value="ECO:0007669"/>
    <property type="project" value="InterPro"/>
</dbReference>
<gene>
    <name evidence="2" type="ORF">F3Y22_tig00110674pilonHSYRG00137</name>
</gene>
<dbReference type="Pfam" id="PF13456">
    <property type="entry name" value="RVT_3"/>
    <property type="match status" value="1"/>
</dbReference>
<dbReference type="PANTHER" id="PTHR47723:SF19">
    <property type="entry name" value="POLYNUCLEOTIDYL TRANSFERASE, RIBONUCLEASE H-LIKE SUPERFAMILY PROTEIN"/>
    <property type="match status" value="1"/>
</dbReference>
<dbReference type="AlphaFoldDB" id="A0A6A2ZYX1"/>
<evidence type="ECO:0000259" key="1">
    <source>
        <dbReference type="Pfam" id="PF13456"/>
    </source>
</evidence>
<dbReference type="InterPro" id="IPR053151">
    <property type="entry name" value="RNase_H-like"/>
</dbReference>
<dbReference type="InterPro" id="IPR002156">
    <property type="entry name" value="RNaseH_domain"/>
</dbReference>
<dbReference type="PANTHER" id="PTHR47723">
    <property type="entry name" value="OS05G0353850 PROTEIN"/>
    <property type="match status" value="1"/>
</dbReference>